<sequence length="492" mass="55415">MRPRNHFMQQIENESVGTLLLYQPTCLDHHNDTHQENRQRLSVLCGPEGVLRMERFKNLRWANLNELRPARLNDLMRVHTHQYLQHLEQSCAKLPPQNEEYTVGELYDDSYSLTYADWLASEKGQQVYAVENPPSSGSFDMDAPISSASYLAAKYAAGAVCHAIDKVMKKETRNAFVVVRPPGHHAGPNGCVDSEGFHRRPEMCTCGFCLLNNVAIGAAYAMCTYAPPYYTSTASPNKNSSSVQRIAIVDFDIHHGNGTEDIIRNLIPHKKRYPLPPSWGPLDFSSYMPWRDENDTDNVFFASIHLYDDDNFYPCSGSGPHGCSQELKDHPNIINMPMEVLGPRYLEDRLKISYKSKHALMEEASKTFRQNVSQRLIPSLRAFNPDLILISAGFDGHADDFYYFLSEDDYGWITEQIINVAEECCNGRIVSVLEGGYNKPARSKAKAANSNFHFAAKLHNREIDEELHGYGSLARSCAAHVTALLHAPNGPT</sequence>
<proteinExistence type="predicted"/>
<reference evidence="2" key="2">
    <citation type="journal article" date="2023" name="Microbiol Resour">
        <title>Decontamination and Annotation of the Draft Genome Sequence of the Oomycete Lagenidium giganteum ARSEF 373.</title>
        <authorList>
            <person name="Morgan W.R."/>
            <person name="Tartar A."/>
        </authorList>
    </citation>
    <scope>NUCLEOTIDE SEQUENCE</scope>
    <source>
        <strain evidence="2">ARSEF 373</strain>
    </source>
</reference>
<gene>
    <name evidence="2" type="ORF">N0F65_008879</name>
</gene>
<evidence type="ECO:0000313" key="2">
    <source>
        <dbReference type="EMBL" id="DAZ98293.1"/>
    </source>
</evidence>
<dbReference type="InterPro" id="IPR023801">
    <property type="entry name" value="His_deacetylse_dom"/>
</dbReference>
<evidence type="ECO:0000313" key="3">
    <source>
        <dbReference type="Proteomes" id="UP001146120"/>
    </source>
</evidence>
<dbReference type="GO" id="GO:0040029">
    <property type="term" value="P:epigenetic regulation of gene expression"/>
    <property type="evidence" value="ECO:0007669"/>
    <property type="project" value="TreeGrafter"/>
</dbReference>
<dbReference type="CDD" id="cd11599">
    <property type="entry name" value="HDAC_classII_2"/>
    <property type="match status" value="1"/>
</dbReference>
<dbReference type="GO" id="GO:0005737">
    <property type="term" value="C:cytoplasm"/>
    <property type="evidence" value="ECO:0007669"/>
    <property type="project" value="TreeGrafter"/>
</dbReference>
<reference evidence="2" key="1">
    <citation type="submission" date="2022-11" db="EMBL/GenBank/DDBJ databases">
        <authorList>
            <person name="Morgan W.R."/>
            <person name="Tartar A."/>
        </authorList>
    </citation>
    <scope>NUCLEOTIDE SEQUENCE</scope>
    <source>
        <strain evidence="2">ARSEF 373</strain>
    </source>
</reference>
<accession>A0AAV2YY19</accession>
<dbReference type="EMBL" id="DAKRPA010000110">
    <property type="protein sequence ID" value="DAZ98293.1"/>
    <property type="molecule type" value="Genomic_DNA"/>
</dbReference>
<dbReference type="Proteomes" id="UP001146120">
    <property type="component" value="Unassembled WGS sequence"/>
</dbReference>
<feature type="domain" description="Histone deacetylase" evidence="1">
    <location>
        <begin position="54"/>
        <end position="445"/>
    </location>
</feature>
<dbReference type="PANTHER" id="PTHR10625">
    <property type="entry name" value="HISTONE DEACETYLASE HDAC1-RELATED"/>
    <property type="match status" value="1"/>
</dbReference>
<organism evidence="2 3">
    <name type="scientific">Lagenidium giganteum</name>
    <dbReference type="NCBI Taxonomy" id="4803"/>
    <lineage>
        <taxon>Eukaryota</taxon>
        <taxon>Sar</taxon>
        <taxon>Stramenopiles</taxon>
        <taxon>Oomycota</taxon>
        <taxon>Peronosporomycetes</taxon>
        <taxon>Pythiales</taxon>
        <taxon>Pythiaceae</taxon>
    </lineage>
</organism>
<dbReference type="Pfam" id="PF00850">
    <property type="entry name" value="Hist_deacetyl"/>
    <property type="match status" value="1"/>
</dbReference>
<evidence type="ECO:0000259" key="1">
    <source>
        <dbReference type="Pfam" id="PF00850"/>
    </source>
</evidence>
<dbReference type="AlphaFoldDB" id="A0AAV2YY19"/>
<dbReference type="Gene3D" id="3.40.800.20">
    <property type="entry name" value="Histone deacetylase domain"/>
    <property type="match status" value="1"/>
</dbReference>
<keyword evidence="3" id="KW-1185">Reference proteome</keyword>
<comment type="caution">
    <text evidence="2">The sequence shown here is derived from an EMBL/GenBank/DDBJ whole genome shotgun (WGS) entry which is preliminary data.</text>
</comment>
<name>A0AAV2YY19_9STRA</name>
<protein>
    <recommendedName>
        <fullName evidence="1">Histone deacetylase domain-containing protein</fullName>
    </recommendedName>
</protein>
<dbReference type="InterPro" id="IPR023696">
    <property type="entry name" value="Ureohydrolase_dom_sf"/>
</dbReference>
<dbReference type="GO" id="GO:0004407">
    <property type="term" value="F:histone deacetylase activity"/>
    <property type="evidence" value="ECO:0007669"/>
    <property type="project" value="TreeGrafter"/>
</dbReference>
<dbReference type="InterPro" id="IPR037138">
    <property type="entry name" value="His_deacetylse_dom_sf"/>
</dbReference>
<dbReference type="SUPFAM" id="SSF52768">
    <property type="entry name" value="Arginase/deacetylase"/>
    <property type="match status" value="1"/>
</dbReference>
<dbReference type="GO" id="GO:0000118">
    <property type="term" value="C:histone deacetylase complex"/>
    <property type="evidence" value="ECO:0007669"/>
    <property type="project" value="TreeGrafter"/>
</dbReference>
<dbReference type="PANTHER" id="PTHR10625:SF26">
    <property type="entry name" value="HISTONE DEACETYLASE DOMAIN-CONTAINING PROTEIN"/>
    <property type="match status" value="1"/>
</dbReference>